<evidence type="ECO:0000313" key="3">
    <source>
        <dbReference type="Proteomes" id="UP001190700"/>
    </source>
</evidence>
<sequence length="221" mass="23180">MVADEMAVDEIAADEIAADEIAADEIAADEMTADTDADDAGALYQVPFVVAVCAHGILSAGVPVGKDRVVRVGHVARREQTLYTRHWYTFAKKDDVLLLKAVLEFPELLESLLRHTHVPRQWEGEQRKRGSGEGERGGGEGGAGTGGGVLSWGGGSGVEWGAVGLYAGEVGVYAGEARGLCGGEVRSVKATRSTRSGLGVKSILGIPSKTPVRLSSFITSM</sequence>
<evidence type="ECO:0000313" key="2">
    <source>
        <dbReference type="EMBL" id="KAK3236976.1"/>
    </source>
</evidence>
<feature type="compositionally biased region" description="Gly residues" evidence="1">
    <location>
        <begin position="139"/>
        <end position="148"/>
    </location>
</feature>
<reference evidence="2 3" key="1">
    <citation type="journal article" date="2015" name="Genome Biol. Evol.">
        <title>Comparative Genomics of a Bacterivorous Green Alga Reveals Evolutionary Causalities and Consequences of Phago-Mixotrophic Mode of Nutrition.</title>
        <authorList>
            <person name="Burns J.A."/>
            <person name="Paasch A."/>
            <person name="Narechania A."/>
            <person name="Kim E."/>
        </authorList>
    </citation>
    <scope>NUCLEOTIDE SEQUENCE [LARGE SCALE GENOMIC DNA]</scope>
    <source>
        <strain evidence="2 3">PLY_AMNH</strain>
    </source>
</reference>
<accession>A0AAE0EQK7</accession>
<dbReference type="AlphaFoldDB" id="A0AAE0EQK7"/>
<feature type="region of interest" description="Disordered" evidence="1">
    <location>
        <begin position="122"/>
        <end position="148"/>
    </location>
</feature>
<protein>
    <submittedName>
        <fullName evidence="2">Uncharacterized protein</fullName>
    </submittedName>
</protein>
<dbReference type="EMBL" id="LGRX02034744">
    <property type="protein sequence ID" value="KAK3236976.1"/>
    <property type="molecule type" value="Genomic_DNA"/>
</dbReference>
<dbReference type="Proteomes" id="UP001190700">
    <property type="component" value="Unassembled WGS sequence"/>
</dbReference>
<feature type="compositionally biased region" description="Basic and acidic residues" evidence="1">
    <location>
        <begin position="122"/>
        <end position="138"/>
    </location>
</feature>
<comment type="caution">
    <text evidence="2">The sequence shown here is derived from an EMBL/GenBank/DDBJ whole genome shotgun (WGS) entry which is preliminary data.</text>
</comment>
<evidence type="ECO:0000256" key="1">
    <source>
        <dbReference type="SAM" id="MobiDB-lite"/>
    </source>
</evidence>
<keyword evidence="3" id="KW-1185">Reference proteome</keyword>
<proteinExistence type="predicted"/>
<name>A0AAE0EQK7_9CHLO</name>
<gene>
    <name evidence="2" type="ORF">CYMTET_52913</name>
</gene>
<organism evidence="2 3">
    <name type="scientific">Cymbomonas tetramitiformis</name>
    <dbReference type="NCBI Taxonomy" id="36881"/>
    <lineage>
        <taxon>Eukaryota</taxon>
        <taxon>Viridiplantae</taxon>
        <taxon>Chlorophyta</taxon>
        <taxon>Pyramimonadophyceae</taxon>
        <taxon>Pyramimonadales</taxon>
        <taxon>Pyramimonadaceae</taxon>
        <taxon>Cymbomonas</taxon>
    </lineage>
</organism>